<evidence type="ECO:0000256" key="2">
    <source>
        <dbReference type="ARBA" id="ARBA00022729"/>
    </source>
</evidence>
<dbReference type="Proteomes" id="UP000030451">
    <property type="component" value="Unassembled WGS sequence"/>
</dbReference>
<evidence type="ECO:0000313" key="6">
    <source>
        <dbReference type="Proteomes" id="UP000030451"/>
    </source>
</evidence>
<protein>
    <submittedName>
        <fullName evidence="5">ABC transporter substrate-binding protein</fullName>
    </submittedName>
</protein>
<feature type="chain" id="PRO_5002010014" evidence="3">
    <location>
        <begin position="19"/>
        <end position="266"/>
    </location>
</feature>
<evidence type="ECO:0000313" key="5">
    <source>
        <dbReference type="EMBL" id="KGY07574.1"/>
    </source>
</evidence>
<keyword evidence="2 3" id="KW-0732">Signal</keyword>
<name>A0A0A5HVT1_PHOS4</name>
<dbReference type="OrthoDB" id="7340028at2"/>
<gene>
    <name evidence="5" type="ORF">NM06_16575</name>
</gene>
<dbReference type="RefSeq" id="WP_038192257.1">
    <property type="nucleotide sequence ID" value="NZ_JRWP01000043.1"/>
</dbReference>
<proteinExistence type="inferred from homology"/>
<dbReference type="SUPFAM" id="SSF53850">
    <property type="entry name" value="Periplasmic binding protein-like II"/>
    <property type="match status" value="1"/>
</dbReference>
<dbReference type="Pfam" id="PF00497">
    <property type="entry name" value="SBP_bac_3"/>
    <property type="match status" value="1"/>
</dbReference>
<dbReference type="InterPro" id="IPR001638">
    <property type="entry name" value="Solute-binding_3/MltF_N"/>
</dbReference>
<accession>A0A0A5HVT1</accession>
<reference evidence="5 6" key="1">
    <citation type="submission" date="2014-10" db="EMBL/GenBank/DDBJ databases">
        <title>Genome sequencing of Vibrio sinaloensis T08.</title>
        <authorList>
            <person name="Chan K.-G."/>
            <person name="Mohamad N.I."/>
        </authorList>
    </citation>
    <scope>NUCLEOTIDE SEQUENCE [LARGE SCALE GENOMIC DNA]</scope>
    <source>
        <strain evidence="5 6">T08</strain>
    </source>
</reference>
<dbReference type="PANTHER" id="PTHR35936:SF25">
    <property type="entry name" value="ABC TRANSPORTER SUBSTRATE-BINDING PROTEIN"/>
    <property type="match status" value="1"/>
</dbReference>
<evidence type="ECO:0000256" key="3">
    <source>
        <dbReference type="SAM" id="SignalP"/>
    </source>
</evidence>
<dbReference type="AlphaFoldDB" id="A0A0A5HVT1"/>
<dbReference type="STRING" id="379097.SE23_03460"/>
<feature type="domain" description="Solute-binding protein family 3/N-terminal" evidence="4">
    <location>
        <begin position="26"/>
        <end position="262"/>
    </location>
</feature>
<organism evidence="5 6">
    <name type="scientific">Photobacterium sp. (strain ATCC 43367)</name>
    <dbReference type="NCBI Taxonomy" id="379097"/>
    <lineage>
        <taxon>Bacteria</taxon>
        <taxon>Pseudomonadati</taxon>
        <taxon>Pseudomonadota</taxon>
        <taxon>Gammaproteobacteria</taxon>
        <taxon>Vibrionales</taxon>
        <taxon>Vibrionaceae</taxon>
        <taxon>Vibrio</taxon>
        <taxon>Vibrio oreintalis group</taxon>
    </lineage>
</organism>
<evidence type="ECO:0000259" key="4">
    <source>
        <dbReference type="Pfam" id="PF00497"/>
    </source>
</evidence>
<comment type="similarity">
    <text evidence="1">Belongs to the bacterial solute-binding protein 3 family.</text>
</comment>
<dbReference type="PANTHER" id="PTHR35936">
    <property type="entry name" value="MEMBRANE-BOUND LYTIC MUREIN TRANSGLYCOSYLASE F"/>
    <property type="match status" value="1"/>
</dbReference>
<feature type="signal peptide" evidence="3">
    <location>
        <begin position="1"/>
        <end position="18"/>
    </location>
</feature>
<dbReference type="EMBL" id="JRWP01000043">
    <property type="protein sequence ID" value="KGY07574.1"/>
    <property type="molecule type" value="Genomic_DNA"/>
</dbReference>
<sequence>MFRWLIAAIALWSSYANAYEPPTPVTVYADDSYPPYSYAINGEAKGIYTEILQTIFAQMEAYDVKIKPLPWKRGLKMLELGKGFALYPPYYYANQRFYISPYSEPILDEQVVVFCRPDKVADRQLTSWPDDYLGLTIGINEGFALGGQAFWDAVSQEKLTLRPSKGNEASLLNLYKRRTDCYINDRISIRWYINQMIKDGQIDRDWQLKLGSVVSTEQGYLGFTNQQPELYPYKQDFITQFNRHLKRLKQDGTIDRLVVDYLDAYK</sequence>
<evidence type="ECO:0000256" key="1">
    <source>
        <dbReference type="ARBA" id="ARBA00010333"/>
    </source>
</evidence>
<dbReference type="Gene3D" id="3.40.190.10">
    <property type="entry name" value="Periplasmic binding protein-like II"/>
    <property type="match status" value="2"/>
</dbReference>
<comment type="caution">
    <text evidence="5">The sequence shown here is derived from an EMBL/GenBank/DDBJ whole genome shotgun (WGS) entry which is preliminary data.</text>
</comment>